<name>E6Q9U7_9ZZZZ</name>
<dbReference type="EMBL" id="CABP01000036">
    <property type="protein sequence ID" value="CBI03973.1"/>
    <property type="molecule type" value="Genomic_DNA"/>
</dbReference>
<sequence length="412" mass="44882">MEYGQAVVIPLRAAKAIVDSCQTGTLTIKSGCIEAQEMTTLGAYIAAGKPCILLDATPTADVQAAVLAAGGDIHRALITQNVEIVRYCDRAHNRTFKNDQHKAREVEQMDVSVLEMARERGRDPAVITYSTICDVADVDEKKRGYFGRHDVGHDQWNGDDLLQWGGPMLSPDAIRQRYQGQRMVALMSGAPANDWPEYSDQVVYGTWVTVGTNEEQSLVPLSANEKIREWVLNDYGNREAQIIGRARGARSEKTLQVRIHGGMPLAGLARHGLAVAGYRTESGRKLVEINGERAREAEQRIMQAMAALSSADHDTAYRAVNKWLADRNLPAVRYDTWKRVQSVYGLDKGNIQAVDNLLAALQNTVDAAQITGCDPADVASDRLAVPDLPTIYHAAACVVLDQAPPGPGAVPG</sequence>
<organism evidence="1">
    <name type="scientific">mine drainage metagenome</name>
    <dbReference type="NCBI Taxonomy" id="410659"/>
    <lineage>
        <taxon>unclassified sequences</taxon>
        <taxon>metagenomes</taxon>
        <taxon>ecological metagenomes</taxon>
    </lineage>
</organism>
<proteinExistence type="predicted"/>
<dbReference type="AlphaFoldDB" id="E6Q9U7"/>
<accession>E6Q9U7</accession>
<protein>
    <submittedName>
        <fullName evidence="1">Uncharacterized protein</fullName>
    </submittedName>
</protein>
<evidence type="ECO:0000313" key="1">
    <source>
        <dbReference type="EMBL" id="CBI03973.1"/>
    </source>
</evidence>
<comment type="caution">
    <text evidence="1">The sequence shown here is derived from an EMBL/GenBank/DDBJ whole genome shotgun (WGS) entry which is preliminary data.</text>
</comment>
<gene>
    <name evidence="1" type="ORF">CARN5_2610</name>
</gene>
<reference evidence="1" key="1">
    <citation type="submission" date="2009-10" db="EMBL/GenBank/DDBJ databases">
        <title>Diversity of trophic interactions inside an arsenic-rich microbial ecosystem.</title>
        <authorList>
            <person name="Bertin P.N."/>
            <person name="Heinrich-Salmeron A."/>
            <person name="Pelletier E."/>
            <person name="Goulhen-Chollet F."/>
            <person name="Arsene-Ploetze F."/>
            <person name="Gallien S."/>
            <person name="Calteau A."/>
            <person name="Vallenet D."/>
            <person name="Casiot C."/>
            <person name="Chane-Woon-Ming B."/>
            <person name="Giloteaux L."/>
            <person name="Barakat M."/>
            <person name="Bonnefoy V."/>
            <person name="Bruneel O."/>
            <person name="Chandler M."/>
            <person name="Cleiss J."/>
            <person name="Duran R."/>
            <person name="Elbaz-Poulichet F."/>
            <person name="Fonknechten N."/>
            <person name="Lauga B."/>
            <person name="Mornico D."/>
            <person name="Ortet P."/>
            <person name="Schaeffer C."/>
            <person name="Siguier P."/>
            <person name="Alexander Thil Smith A."/>
            <person name="Van Dorsselaer A."/>
            <person name="Weissenbach J."/>
            <person name="Medigue C."/>
            <person name="Le Paslier D."/>
        </authorList>
    </citation>
    <scope>NUCLEOTIDE SEQUENCE</scope>
</reference>